<accession>A0A0A2T6X0</accession>
<comment type="caution">
    <text evidence="1">The sequence shown here is derived from an EMBL/GenBank/DDBJ whole genome shotgun (WGS) entry which is preliminary data.</text>
</comment>
<gene>
    <name evidence="1" type="ORF">N782_20705</name>
</gene>
<evidence type="ECO:0000313" key="2">
    <source>
        <dbReference type="Proteomes" id="UP000030147"/>
    </source>
</evidence>
<dbReference type="PROSITE" id="PS51257">
    <property type="entry name" value="PROKAR_LIPOPROTEIN"/>
    <property type="match status" value="1"/>
</dbReference>
<dbReference type="RefSeq" id="WP_036823490.1">
    <property type="nucleotide sequence ID" value="NZ_AVBF01000075.1"/>
</dbReference>
<protein>
    <recommendedName>
        <fullName evidence="3">Lipoprotein</fullName>
    </recommendedName>
</protein>
<reference evidence="1 2" key="1">
    <citation type="journal article" date="2015" name="Stand. Genomic Sci.">
        <title>High quality draft genome sequence of the moderately halophilic bacterium Pontibacillus yanchengensis Y32(T) and comparison among Pontibacillus genomes.</title>
        <authorList>
            <person name="Huang J."/>
            <person name="Qiao Z.X."/>
            <person name="Tang J.W."/>
            <person name="Wang G."/>
        </authorList>
    </citation>
    <scope>NUCLEOTIDE SEQUENCE [LARGE SCALE GENOMIC DNA]</scope>
    <source>
        <strain evidence="1 2">Y32</strain>
    </source>
</reference>
<proteinExistence type="predicted"/>
<dbReference type="eggNOG" id="ENOG5034AAA">
    <property type="taxonomic scope" value="Bacteria"/>
</dbReference>
<dbReference type="Proteomes" id="UP000030147">
    <property type="component" value="Unassembled WGS sequence"/>
</dbReference>
<evidence type="ECO:0000313" key="1">
    <source>
        <dbReference type="EMBL" id="KGP71244.1"/>
    </source>
</evidence>
<name>A0A0A2T6X0_9BACI</name>
<keyword evidence="2" id="KW-1185">Reference proteome</keyword>
<organism evidence="1 2">
    <name type="scientific">Pontibacillus yanchengensis Y32</name>
    <dbReference type="NCBI Taxonomy" id="1385514"/>
    <lineage>
        <taxon>Bacteria</taxon>
        <taxon>Bacillati</taxon>
        <taxon>Bacillota</taxon>
        <taxon>Bacilli</taxon>
        <taxon>Bacillales</taxon>
        <taxon>Bacillaceae</taxon>
        <taxon>Pontibacillus</taxon>
    </lineage>
</organism>
<dbReference type="AlphaFoldDB" id="A0A0A2T6X0"/>
<dbReference type="EMBL" id="AVBF01000075">
    <property type="protein sequence ID" value="KGP71244.1"/>
    <property type="molecule type" value="Genomic_DNA"/>
</dbReference>
<evidence type="ECO:0008006" key="3">
    <source>
        <dbReference type="Google" id="ProtNLM"/>
    </source>
</evidence>
<sequence length="119" mass="13438">MIRLFGIFICLMFITACGVSEVSKKGSTLTSENYELCGYGPMMIIDGKEYIKVNKQEKVKLEQQLGSIILKIDETLHPVENFTSNTLLPGTAIYSVEDNAEKLVAQTHEKEYLLFELIK</sequence>
<dbReference type="OrthoDB" id="2616591at2"/>